<evidence type="ECO:0000256" key="1">
    <source>
        <dbReference type="ARBA" id="ARBA00023002"/>
    </source>
</evidence>
<feature type="domain" description="Flavin reductase like" evidence="2">
    <location>
        <begin position="10"/>
        <end position="157"/>
    </location>
</feature>
<reference evidence="3" key="2">
    <citation type="submission" date="2020-09" db="EMBL/GenBank/DDBJ databases">
        <authorList>
            <person name="Sun Q."/>
            <person name="Ohkuma M."/>
        </authorList>
    </citation>
    <scope>NUCLEOTIDE SEQUENCE</scope>
    <source>
        <strain evidence="3">JCM 4988</strain>
    </source>
</reference>
<evidence type="ECO:0000313" key="4">
    <source>
        <dbReference type="Proteomes" id="UP000630936"/>
    </source>
</evidence>
<dbReference type="AlphaFoldDB" id="A0A918QI02"/>
<dbReference type="GO" id="GO:0010181">
    <property type="term" value="F:FMN binding"/>
    <property type="evidence" value="ECO:0007669"/>
    <property type="project" value="InterPro"/>
</dbReference>
<name>A0A918QI02_9ACTN</name>
<evidence type="ECO:0000313" key="3">
    <source>
        <dbReference type="EMBL" id="GGZ46814.1"/>
    </source>
</evidence>
<dbReference type="GO" id="GO:0042602">
    <property type="term" value="F:riboflavin reductase (NADPH) activity"/>
    <property type="evidence" value="ECO:0007669"/>
    <property type="project" value="TreeGrafter"/>
</dbReference>
<dbReference type="SMART" id="SM00903">
    <property type="entry name" value="Flavin_Reduct"/>
    <property type="match status" value="1"/>
</dbReference>
<keyword evidence="1" id="KW-0560">Oxidoreductase</keyword>
<organism evidence="3 4">
    <name type="scientific">Streptomyces inusitatus</name>
    <dbReference type="NCBI Taxonomy" id="68221"/>
    <lineage>
        <taxon>Bacteria</taxon>
        <taxon>Bacillati</taxon>
        <taxon>Actinomycetota</taxon>
        <taxon>Actinomycetes</taxon>
        <taxon>Kitasatosporales</taxon>
        <taxon>Streptomycetaceae</taxon>
        <taxon>Streptomyces</taxon>
    </lineage>
</organism>
<dbReference type="Pfam" id="PF01613">
    <property type="entry name" value="Flavin_Reduct"/>
    <property type="match status" value="1"/>
</dbReference>
<sequence length="168" mass="17564">MNPSDLRAAMSRFATGVIVLSVGGESIHGMTANAFSSVSLAPPSVLCSVAHSAVMHSAITAERRFGVSLLSAEHTELARYFADKRRPLGPAQFSEVDWEPGPLTGAPLIPGALAWLECELSDSLESGDHTVFIGDVLSARVGPEHDGLLFFEGAFRRVASSSASPAGA</sequence>
<proteinExistence type="predicted"/>
<accession>A0A918QI02</accession>
<dbReference type="PANTHER" id="PTHR30466">
    <property type="entry name" value="FLAVIN REDUCTASE"/>
    <property type="match status" value="1"/>
</dbReference>
<dbReference type="InterPro" id="IPR002563">
    <property type="entry name" value="Flavin_Rdtase-like_dom"/>
</dbReference>
<dbReference type="SUPFAM" id="SSF50475">
    <property type="entry name" value="FMN-binding split barrel"/>
    <property type="match status" value="1"/>
</dbReference>
<dbReference type="RefSeq" id="WP_308433257.1">
    <property type="nucleotide sequence ID" value="NZ_BMWG01000016.1"/>
</dbReference>
<dbReference type="InterPro" id="IPR050268">
    <property type="entry name" value="NADH-dep_flavin_reductase"/>
</dbReference>
<dbReference type="InterPro" id="IPR012349">
    <property type="entry name" value="Split_barrel_FMN-bd"/>
</dbReference>
<keyword evidence="4" id="KW-1185">Reference proteome</keyword>
<evidence type="ECO:0000259" key="2">
    <source>
        <dbReference type="SMART" id="SM00903"/>
    </source>
</evidence>
<reference evidence="3" key="1">
    <citation type="journal article" date="2014" name="Int. J. Syst. Evol. Microbiol.">
        <title>Complete genome sequence of Corynebacterium casei LMG S-19264T (=DSM 44701T), isolated from a smear-ripened cheese.</title>
        <authorList>
            <consortium name="US DOE Joint Genome Institute (JGI-PGF)"/>
            <person name="Walter F."/>
            <person name="Albersmeier A."/>
            <person name="Kalinowski J."/>
            <person name="Ruckert C."/>
        </authorList>
    </citation>
    <scope>NUCLEOTIDE SEQUENCE</scope>
    <source>
        <strain evidence="3">JCM 4988</strain>
    </source>
</reference>
<dbReference type="EMBL" id="BMWG01000016">
    <property type="protein sequence ID" value="GGZ46814.1"/>
    <property type="molecule type" value="Genomic_DNA"/>
</dbReference>
<gene>
    <name evidence="3" type="ORF">GCM10010387_46590</name>
</gene>
<dbReference type="PANTHER" id="PTHR30466:SF1">
    <property type="entry name" value="FMN REDUCTASE (NADH) RUTF"/>
    <property type="match status" value="1"/>
</dbReference>
<dbReference type="Gene3D" id="2.30.110.10">
    <property type="entry name" value="Electron Transport, Fmn-binding Protein, Chain A"/>
    <property type="match status" value="1"/>
</dbReference>
<protein>
    <submittedName>
        <fullName evidence="3">Oxidoreductase</fullName>
    </submittedName>
</protein>
<comment type="caution">
    <text evidence="3">The sequence shown here is derived from an EMBL/GenBank/DDBJ whole genome shotgun (WGS) entry which is preliminary data.</text>
</comment>
<dbReference type="Proteomes" id="UP000630936">
    <property type="component" value="Unassembled WGS sequence"/>
</dbReference>